<evidence type="ECO:0000256" key="3">
    <source>
        <dbReference type="ARBA" id="ARBA00009636"/>
    </source>
</evidence>
<dbReference type="PROSITE" id="PS00227">
    <property type="entry name" value="TUBULIN"/>
    <property type="match status" value="1"/>
</dbReference>
<sequence>PRGCCHLPCGQFWEVISDEHGIDPSGNYVGDSDLQLERISVYYNEASSHKYVPRAILVDLEPGTMDSVRSGAFGHLFRPDNFIFGQSGAGNNWAKGHYTEGAELVDSVLDVVRKECENCDCLQGFQLTHSLGGGTGSGMGTLLISKVREEYPDRIMNTFSVVPSPKVSDTVVEPYNATLSIHQLVENTDETYCIDNEALYDICFRTLKLATPTYGDLNHLVSATMSGVTTSLRFPGQLNADLRKLAVNMVPFPRLHFFMPGFAPLTARGSQQYRALTVPELTQQMFDAKNMMAEVDEQMLAIQSKNSSYFVEWIPNNVKVAVCDIPPRGLKMSSTFIGNSTAIQELFKRISEQFTAMFRRKAFLHWYTGEGMDEMEFTEAESNMNDLVSEYQQYQDATAEEEGEMYEDDEEESEAQGPK</sequence>
<dbReference type="InterPro" id="IPR018316">
    <property type="entry name" value="Tubulin/FtsZ_2-layer-sand-dom"/>
</dbReference>
<dbReference type="GeneTree" id="ENSGT00940000159115"/>
<evidence type="ECO:0000256" key="4">
    <source>
        <dbReference type="ARBA" id="ARBA00022490"/>
    </source>
</evidence>
<keyword evidence="9" id="KW-0460">Magnesium</keyword>
<evidence type="ECO:0000256" key="12">
    <source>
        <dbReference type="RuleBase" id="RU000352"/>
    </source>
</evidence>
<dbReference type="InterPro" id="IPR023123">
    <property type="entry name" value="Tubulin_C"/>
</dbReference>
<keyword evidence="5" id="KW-1017">Isopeptide bond</keyword>
<organism evidence="16">
    <name type="scientific">Ursus maritimus</name>
    <name type="common">Polar bear</name>
    <name type="synonym">Thalarctos maritimus</name>
    <dbReference type="NCBI Taxonomy" id="29073"/>
    <lineage>
        <taxon>Eukaryota</taxon>
        <taxon>Metazoa</taxon>
        <taxon>Chordata</taxon>
        <taxon>Craniata</taxon>
        <taxon>Vertebrata</taxon>
        <taxon>Euteleostomi</taxon>
        <taxon>Mammalia</taxon>
        <taxon>Eutheria</taxon>
        <taxon>Laurasiatheria</taxon>
        <taxon>Carnivora</taxon>
        <taxon>Caniformia</taxon>
        <taxon>Ursidae</taxon>
        <taxon>Ursus</taxon>
    </lineage>
</organism>
<evidence type="ECO:0000259" key="14">
    <source>
        <dbReference type="SMART" id="SM00864"/>
    </source>
</evidence>
<dbReference type="SMART" id="SM00864">
    <property type="entry name" value="Tubulin"/>
    <property type="match status" value="1"/>
</dbReference>
<protein>
    <recommendedName>
        <fullName evidence="12">Tubulin beta chain</fullName>
    </recommendedName>
</protein>
<name>A0A452TXX5_URSMA</name>
<dbReference type="Gene3D" id="3.30.1330.20">
    <property type="entry name" value="Tubulin/FtsZ, C-terminal domain"/>
    <property type="match status" value="2"/>
</dbReference>
<dbReference type="SUPFAM" id="SSF52490">
    <property type="entry name" value="Tubulin nucleotide-binding domain-like"/>
    <property type="match status" value="1"/>
</dbReference>
<evidence type="ECO:0000256" key="13">
    <source>
        <dbReference type="SAM" id="MobiDB-lite"/>
    </source>
</evidence>
<feature type="compositionally biased region" description="Acidic residues" evidence="13">
    <location>
        <begin position="398"/>
        <end position="419"/>
    </location>
</feature>
<dbReference type="Ensembl" id="ENSUMAT00000015608.1">
    <property type="protein sequence ID" value="ENSUMAP00000013149.1"/>
    <property type="gene ID" value="ENSUMAG00000009594.1"/>
</dbReference>
<dbReference type="InterPro" id="IPR037103">
    <property type="entry name" value="Tubulin/FtsZ-like_C"/>
</dbReference>
<evidence type="ECO:0000256" key="2">
    <source>
        <dbReference type="ARBA" id="ARBA00004245"/>
    </source>
</evidence>
<keyword evidence="6 12" id="KW-0493">Microtubule</keyword>
<dbReference type="InterPro" id="IPR000217">
    <property type="entry name" value="Tubulin"/>
</dbReference>
<evidence type="ECO:0000256" key="10">
    <source>
        <dbReference type="ARBA" id="ARBA00023134"/>
    </source>
</evidence>
<accession>A0A452TXX5</accession>
<evidence type="ECO:0000313" key="16">
    <source>
        <dbReference type="Ensembl" id="ENSUMAP00000013149"/>
    </source>
</evidence>
<feature type="domain" description="Tubulin/FtsZ GTPase" evidence="14">
    <location>
        <begin position="39"/>
        <end position="236"/>
    </location>
</feature>
<dbReference type="Pfam" id="PF00091">
    <property type="entry name" value="Tubulin"/>
    <property type="match status" value="1"/>
</dbReference>
<dbReference type="SMART" id="SM00865">
    <property type="entry name" value="Tubulin_C"/>
    <property type="match status" value="1"/>
</dbReference>
<dbReference type="Gene3D" id="1.10.287.600">
    <property type="entry name" value="Helix hairpin bin"/>
    <property type="match status" value="1"/>
</dbReference>
<dbReference type="PRINTS" id="PR01163">
    <property type="entry name" value="BETATUBULIN"/>
</dbReference>
<evidence type="ECO:0000256" key="1">
    <source>
        <dbReference type="ARBA" id="ARBA00001946"/>
    </source>
</evidence>
<dbReference type="GO" id="GO:0003924">
    <property type="term" value="F:GTPase activity"/>
    <property type="evidence" value="ECO:0007669"/>
    <property type="project" value="InterPro"/>
</dbReference>
<evidence type="ECO:0000256" key="8">
    <source>
        <dbReference type="ARBA" id="ARBA00022741"/>
    </source>
</evidence>
<dbReference type="CDD" id="cd02187">
    <property type="entry name" value="beta_tubulin"/>
    <property type="match status" value="1"/>
</dbReference>
<dbReference type="InterPro" id="IPR002453">
    <property type="entry name" value="Beta_tubulin"/>
</dbReference>
<keyword evidence="8 12" id="KW-0547">Nucleotide-binding</keyword>
<reference evidence="16" key="1">
    <citation type="submission" date="2019-03" db="UniProtKB">
        <authorList>
            <consortium name="Ensembl"/>
        </authorList>
    </citation>
    <scope>IDENTIFICATION</scope>
</reference>
<proteinExistence type="inferred from homology"/>
<evidence type="ECO:0000256" key="7">
    <source>
        <dbReference type="ARBA" id="ARBA00022723"/>
    </source>
</evidence>
<comment type="function">
    <text evidence="12">Tubulin is the major constituent of microtubules, a cylinder consisting of laterally associated linear protofilaments composed of alpha- and beta-tubulin heterodimers. Microtubules grow by the addition of GTP-tubulin dimers to the microtubule end, where a stabilizing cap forms. Below the cap, tubulin dimers are in GDP-bound state, owing to GTPase activity of alpha-tubulin.</text>
</comment>
<evidence type="ECO:0000256" key="9">
    <source>
        <dbReference type="ARBA" id="ARBA00022842"/>
    </source>
</evidence>
<evidence type="ECO:0000256" key="11">
    <source>
        <dbReference type="ARBA" id="ARBA00023212"/>
    </source>
</evidence>
<dbReference type="InterPro" id="IPR003008">
    <property type="entry name" value="Tubulin_FtsZ_GTPase"/>
</dbReference>
<dbReference type="GO" id="GO:0005200">
    <property type="term" value="F:structural constituent of cytoskeleton"/>
    <property type="evidence" value="ECO:0007669"/>
    <property type="project" value="InterPro"/>
</dbReference>
<dbReference type="GO" id="GO:0005525">
    <property type="term" value="F:GTP binding"/>
    <property type="evidence" value="ECO:0007669"/>
    <property type="project" value="UniProtKB-UniRule"/>
</dbReference>
<dbReference type="InterPro" id="IPR008280">
    <property type="entry name" value="Tub_FtsZ_C"/>
</dbReference>
<comment type="subcellular location">
    <subcellularLocation>
        <location evidence="2">Cytoplasm</location>
        <location evidence="2">Cytoskeleton</location>
    </subcellularLocation>
</comment>
<keyword evidence="7" id="KW-0479">Metal-binding</keyword>
<dbReference type="FunFam" id="1.10.287.600:FF:000002">
    <property type="entry name" value="Tubulin beta chain"/>
    <property type="match status" value="1"/>
</dbReference>
<dbReference type="SUPFAM" id="SSF55307">
    <property type="entry name" value="Tubulin C-terminal domain-like"/>
    <property type="match status" value="1"/>
</dbReference>
<gene>
    <name evidence="16" type="primary">TUBB3</name>
</gene>
<dbReference type="GO" id="GO:0007017">
    <property type="term" value="P:microtubule-based process"/>
    <property type="evidence" value="ECO:0007669"/>
    <property type="project" value="InterPro"/>
</dbReference>
<feature type="region of interest" description="Disordered" evidence="13">
    <location>
        <begin position="394"/>
        <end position="419"/>
    </location>
</feature>
<dbReference type="GO" id="GO:0046872">
    <property type="term" value="F:metal ion binding"/>
    <property type="evidence" value="ECO:0007669"/>
    <property type="project" value="UniProtKB-KW"/>
</dbReference>
<dbReference type="AlphaFoldDB" id="A0A452TXX5"/>
<dbReference type="Pfam" id="PF03953">
    <property type="entry name" value="Tubulin_C"/>
    <property type="match status" value="1"/>
</dbReference>
<evidence type="ECO:0000256" key="6">
    <source>
        <dbReference type="ARBA" id="ARBA00022701"/>
    </source>
</evidence>
<dbReference type="InterPro" id="IPR017975">
    <property type="entry name" value="Tubulin_CS"/>
</dbReference>
<dbReference type="PANTHER" id="PTHR11588">
    <property type="entry name" value="TUBULIN"/>
    <property type="match status" value="1"/>
</dbReference>
<comment type="cofactor">
    <cofactor evidence="1">
        <name>Mg(2+)</name>
        <dbReference type="ChEBI" id="CHEBI:18420"/>
    </cofactor>
</comment>
<dbReference type="GO" id="GO:0005874">
    <property type="term" value="C:microtubule"/>
    <property type="evidence" value="ECO:0007669"/>
    <property type="project" value="UniProtKB-KW"/>
</dbReference>
<evidence type="ECO:0000256" key="5">
    <source>
        <dbReference type="ARBA" id="ARBA00022499"/>
    </source>
</evidence>
<keyword evidence="11" id="KW-0206">Cytoskeleton</keyword>
<feature type="domain" description="Tubulin/FtsZ 2-layer sandwich" evidence="15">
    <location>
        <begin position="238"/>
        <end position="352"/>
    </location>
</feature>
<comment type="similarity">
    <text evidence="3 12">Belongs to the tubulin family.</text>
</comment>
<comment type="subunit">
    <text evidence="12">Dimer of alpha and beta chains. A typical microtubule is a hollow water-filled tube with an outer diameter of 25 nm and an inner diameter of 15 nM. Alpha-beta heterodimers associate head-to-tail to form protofilaments running lengthwise along the microtubule wall with the beta-tubulin subunit facing the microtubule plus end conferring a structural polarity. Microtubules usually have 13 protofilaments but different protofilament numbers can be found in some organisms and specialized cells.</text>
</comment>
<keyword evidence="10 12" id="KW-0342">GTP-binding</keyword>
<dbReference type="PRINTS" id="PR01161">
    <property type="entry name" value="TUBULIN"/>
</dbReference>
<dbReference type="FunFam" id="3.40.50.1440:FF:000003">
    <property type="entry name" value="Tubulin beta chain"/>
    <property type="match status" value="1"/>
</dbReference>
<dbReference type="Gene3D" id="3.40.50.1440">
    <property type="entry name" value="Tubulin/FtsZ, GTPase domain"/>
    <property type="match status" value="1"/>
</dbReference>
<dbReference type="InterPro" id="IPR036525">
    <property type="entry name" value="Tubulin/FtsZ_GTPase_sf"/>
</dbReference>
<evidence type="ECO:0000259" key="15">
    <source>
        <dbReference type="SMART" id="SM00865"/>
    </source>
</evidence>
<keyword evidence="4" id="KW-0963">Cytoplasm</keyword>